<keyword evidence="3" id="KW-1185">Reference proteome</keyword>
<dbReference type="RefSeq" id="WP_257594202.1">
    <property type="nucleotide sequence ID" value="NZ_JANKHH010000001.1"/>
</dbReference>
<proteinExistence type="predicted"/>
<dbReference type="Proteomes" id="UP001206067">
    <property type="component" value="Unassembled WGS sequence"/>
</dbReference>
<gene>
    <name evidence="2" type="ORF">NSO95_00635</name>
</gene>
<evidence type="ECO:0000313" key="2">
    <source>
        <dbReference type="EMBL" id="MCR2832436.1"/>
    </source>
</evidence>
<accession>A0ABT1XL95</accession>
<evidence type="ECO:0000313" key="3">
    <source>
        <dbReference type="Proteomes" id="UP001206067"/>
    </source>
</evidence>
<keyword evidence="1" id="KW-0812">Transmembrane</keyword>
<name>A0ABT1XL95_9SPHN</name>
<organism evidence="2 3">
    <name type="scientific">Parerythrobacter lacustris</name>
    <dbReference type="NCBI Taxonomy" id="2969984"/>
    <lineage>
        <taxon>Bacteria</taxon>
        <taxon>Pseudomonadati</taxon>
        <taxon>Pseudomonadota</taxon>
        <taxon>Alphaproteobacteria</taxon>
        <taxon>Sphingomonadales</taxon>
        <taxon>Erythrobacteraceae</taxon>
        <taxon>Parerythrobacter</taxon>
    </lineage>
</organism>
<protein>
    <submittedName>
        <fullName evidence="2">Uncharacterized protein</fullName>
    </submittedName>
</protein>
<reference evidence="2 3" key="1">
    <citation type="submission" date="2022-08" db="EMBL/GenBank/DDBJ databases">
        <title>Polyphasic taxonomy analysis of Qipengyuania sp.RS5-5.</title>
        <authorList>
            <person name="Xamxidin M."/>
            <person name="Wu M."/>
        </authorList>
    </citation>
    <scope>NUCLEOTIDE SEQUENCE [LARGE SCALE GENOMIC DNA]</scope>
    <source>
        <strain evidence="2 3">RS5-5</strain>
    </source>
</reference>
<comment type="caution">
    <text evidence="2">The sequence shown here is derived from an EMBL/GenBank/DDBJ whole genome shotgun (WGS) entry which is preliminary data.</text>
</comment>
<keyword evidence="1" id="KW-1133">Transmembrane helix</keyword>
<feature type="transmembrane region" description="Helical" evidence="1">
    <location>
        <begin position="18"/>
        <end position="37"/>
    </location>
</feature>
<keyword evidence="1" id="KW-0472">Membrane</keyword>
<sequence>MARTALSIWNNEAQALEVLRSALVLGCGLALALAGTIRPF</sequence>
<dbReference type="EMBL" id="JANKHH010000001">
    <property type="protein sequence ID" value="MCR2832436.1"/>
    <property type="molecule type" value="Genomic_DNA"/>
</dbReference>
<evidence type="ECO:0000256" key="1">
    <source>
        <dbReference type="SAM" id="Phobius"/>
    </source>
</evidence>